<protein>
    <submittedName>
        <fullName evidence="3">Transporter</fullName>
    </submittedName>
</protein>
<sequence>MAEILIRALGFLLVIALGYMLKLRKVVRREDAGIFSAIVMNVTLPCTILVSASSVQLGEGLLIPLLFGFAMNLVMDGIGYWEVRGRGSRIQSIGLVQISGYNIGTFTLPFVQAFFPVSYLVPVLLFDTGNALMVLGGNYTLAVGLDSEREKMGIASIVRNLFGLVPFAVYLLTFAFSSLNLQIPSRILSITSIVASANPFLAMLMLGILLDLKLDRKKIG</sequence>
<keyword evidence="2" id="KW-1133">Transmembrane helix</keyword>
<feature type="transmembrane region" description="Helical" evidence="2">
    <location>
        <begin position="187"/>
        <end position="210"/>
    </location>
</feature>
<dbReference type="EMBL" id="JAVIBX010000012">
    <property type="protein sequence ID" value="MDQ8833011.1"/>
    <property type="molecule type" value="Genomic_DNA"/>
</dbReference>
<evidence type="ECO:0000313" key="3">
    <source>
        <dbReference type="EMBL" id="MDQ8833011.1"/>
    </source>
</evidence>
<reference evidence="3 4" key="1">
    <citation type="submission" date="2023-08" db="EMBL/GenBank/DDBJ databases">
        <title>Streptococcus ruminantium-associated sheep mastitis outbreak detected in Italy is distinct from bovine isolates.</title>
        <authorList>
            <person name="Rosa M.N."/>
            <person name="Vezina B."/>
            <person name="Tola S."/>
        </authorList>
    </citation>
    <scope>NUCLEOTIDE SEQUENCE [LARGE SCALE GENOMIC DNA]</scope>
    <source>
        <strain evidence="3 4">OM6730</strain>
    </source>
</reference>
<feature type="transmembrane region" description="Helical" evidence="2">
    <location>
        <begin position="61"/>
        <end position="81"/>
    </location>
</feature>
<proteinExistence type="predicted"/>
<keyword evidence="4" id="KW-1185">Reference proteome</keyword>
<evidence type="ECO:0000313" key="4">
    <source>
        <dbReference type="Proteomes" id="UP001228446"/>
    </source>
</evidence>
<keyword evidence="2" id="KW-0472">Membrane</keyword>
<evidence type="ECO:0000256" key="2">
    <source>
        <dbReference type="SAM" id="Phobius"/>
    </source>
</evidence>
<keyword evidence="2" id="KW-0812">Transmembrane</keyword>
<dbReference type="PANTHER" id="PTHR36838:SF3">
    <property type="entry name" value="TRANSPORTER AUXIN EFFLUX CARRIER EC FAMILY"/>
    <property type="match status" value="1"/>
</dbReference>
<dbReference type="RefSeq" id="WP_308937565.1">
    <property type="nucleotide sequence ID" value="NZ_JAVIBP010000013.1"/>
</dbReference>
<comment type="caution">
    <text evidence="3">The sequence shown here is derived from an EMBL/GenBank/DDBJ whole genome shotgun (WGS) entry which is preliminary data.</text>
</comment>
<accession>A0ABU1B4R4</accession>
<feature type="transmembrane region" description="Helical" evidence="2">
    <location>
        <begin position="157"/>
        <end position="181"/>
    </location>
</feature>
<gene>
    <name evidence="3" type="ORF">RFF62_04305</name>
</gene>
<dbReference type="Proteomes" id="UP001228446">
    <property type="component" value="Unassembled WGS sequence"/>
</dbReference>
<feature type="transmembrane region" description="Helical" evidence="2">
    <location>
        <begin position="121"/>
        <end position="145"/>
    </location>
</feature>
<feature type="transmembrane region" description="Helical" evidence="2">
    <location>
        <begin position="34"/>
        <end position="55"/>
    </location>
</feature>
<evidence type="ECO:0000256" key="1">
    <source>
        <dbReference type="ARBA" id="ARBA00022448"/>
    </source>
</evidence>
<name>A0ABU1B4R4_9STRE</name>
<feature type="transmembrane region" description="Helical" evidence="2">
    <location>
        <begin position="6"/>
        <end position="22"/>
    </location>
</feature>
<dbReference type="PANTHER" id="PTHR36838">
    <property type="entry name" value="AUXIN EFFLUX CARRIER FAMILY PROTEIN"/>
    <property type="match status" value="1"/>
</dbReference>
<feature type="transmembrane region" description="Helical" evidence="2">
    <location>
        <begin position="93"/>
        <end position="115"/>
    </location>
</feature>
<organism evidence="3 4">
    <name type="scientific">Streptococcus ruminantium</name>
    <dbReference type="NCBI Taxonomy" id="1917441"/>
    <lineage>
        <taxon>Bacteria</taxon>
        <taxon>Bacillati</taxon>
        <taxon>Bacillota</taxon>
        <taxon>Bacilli</taxon>
        <taxon>Lactobacillales</taxon>
        <taxon>Streptococcaceae</taxon>
        <taxon>Streptococcus</taxon>
    </lineage>
</organism>
<keyword evidence="1" id="KW-0813">Transport</keyword>